<evidence type="ECO:0000259" key="3">
    <source>
        <dbReference type="Pfam" id="PF00144"/>
    </source>
</evidence>
<dbReference type="EMBL" id="CABFOC020000069">
    <property type="protein sequence ID" value="CAH0057005.1"/>
    <property type="molecule type" value="Genomic_DNA"/>
</dbReference>
<dbReference type="InterPro" id="IPR012338">
    <property type="entry name" value="Beta-lactam/transpept-like"/>
</dbReference>
<dbReference type="Pfam" id="PF26335">
    <property type="entry name" value="ARB_00930_C"/>
    <property type="match status" value="1"/>
</dbReference>
<dbReference type="InterPro" id="IPR051478">
    <property type="entry name" value="Beta-lactamase-like_AB/R"/>
</dbReference>
<evidence type="ECO:0000313" key="6">
    <source>
        <dbReference type="Proteomes" id="UP000775872"/>
    </source>
</evidence>
<comment type="caution">
    <text evidence="5">The sequence shown here is derived from an EMBL/GenBank/DDBJ whole genome shotgun (WGS) entry which is preliminary data.</text>
</comment>
<sequence>MLYQMVLFTVLLLVKIPNLHALQFCPPLGPVFSQPTNVSTEPEGIAVADELSTILDRAIGDGNFGGNPFDPTQVSFSIVFTSVNDTTEKPAFEYHHTASSSGLDLTSASKATGDSIYRIGSVSKTFIPYTLLIERGHSIFNEPVTKYIPELQELALGQENSSLNDVAQVAWKEVTIGSLASHMSGLGETFAPLDASVALPDLISKGLPKLNESEVVHCGGYEGQPPCTKDGGIYASTNDLSAFIRSILKSTLLSPEETRAWLKPLAHTSDPKFSIGAPWEIRRLSLNSTSDGRIIDLYTKDGSLMVYYSKVVLIPDFGVTLAINVAGDGAGTIIKLLSELMVSKYVPALEAIARKQTFQKFGGLYTSLETNSSIRIEVDDGPGLAITSWINNGVDVLLETVPGIWGSPLFGHPRMYPTNLQNTSNGTSSASYRVIFSLESQNDGLQIFSDACSDWGLLDVASYGKVGLDDIVFSTRDIGEVVEVELRGFRKTLQRRFDI</sequence>
<dbReference type="Proteomes" id="UP000775872">
    <property type="component" value="Unassembled WGS sequence"/>
</dbReference>
<evidence type="ECO:0000259" key="4">
    <source>
        <dbReference type="Pfam" id="PF26335"/>
    </source>
</evidence>
<comment type="similarity">
    <text evidence="1">Belongs to the beta-lactamase family.</text>
</comment>
<dbReference type="InterPro" id="IPR001466">
    <property type="entry name" value="Beta-lactam-related"/>
</dbReference>
<protein>
    <recommendedName>
        <fullName evidence="7">Beta-lactamase-related domain-containing protein</fullName>
    </recommendedName>
</protein>
<feature type="chain" id="PRO_5040495498" description="Beta-lactamase-related domain-containing protein" evidence="2">
    <location>
        <begin position="22"/>
        <end position="499"/>
    </location>
</feature>
<feature type="domain" description="Beta-lactamase-like ARB-00930-like C-terminal" evidence="4">
    <location>
        <begin position="353"/>
        <end position="495"/>
    </location>
</feature>
<keyword evidence="6" id="KW-1185">Reference proteome</keyword>
<reference evidence="5" key="1">
    <citation type="submission" date="2021-10" db="EMBL/GenBank/DDBJ databases">
        <authorList>
            <person name="Piombo E."/>
        </authorList>
    </citation>
    <scope>NUCLEOTIDE SEQUENCE</scope>
</reference>
<dbReference type="AlphaFoldDB" id="A0A9N9ZKU0"/>
<dbReference type="Pfam" id="PF00144">
    <property type="entry name" value="Beta-lactamase"/>
    <property type="match status" value="1"/>
</dbReference>
<feature type="domain" description="Beta-lactamase-related" evidence="3">
    <location>
        <begin position="103"/>
        <end position="197"/>
    </location>
</feature>
<evidence type="ECO:0000256" key="2">
    <source>
        <dbReference type="SAM" id="SignalP"/>
    </source>
</evidence>
<proteinExistence type="inferred from homology"/>
<dbReference type="OrthoDB" id="10250282at2759"/>
<gene>
    <name evidence="5" type="ORF">CSOL1703_00018243</name>
</gene>
<keyword evidence="2" id="KW-0732">Signal</keyword>
<evidence type="ECO:0000313" key="5">
    <source>
        <dbReference type="EMBL" id="CAH0057005.1"/>
    </source>
</evidence>
<name>A0A9N9ZKU0_9HYPO</name>
<organism evidence="5 6">
    <name type="scientific">Clonostachys solani</name>
    <dbReference type="NCBI Taxonomy" id="160281"/>
    <lineage>
        <taxon>Eukaryota</taxon>
        <taxon>Fungi</taxon>
        <taxon>Dikarya</taxon>
        <taxon>Ascomycota</taxon>
        <taxon>Pezizomycotina</taxon>
        <taxon>Sordariomycetes</taxon>
        <taxon>Hypocreomycetidae</taxon>
        <taxon>Hypocreales</taxon>
        <taxon>Bionectriaceae</taxon>
        <taxon>Clonostachys</taxon>
    </lineage>
</organism>
<feature type="signal peptide" evidence="2">
    <location>
        <begin position="1"/>
        <end position="21"/>
    </location>
</feature>
<accession>A0A9N9ZKU0</accession>
<dbReference type="PANTHER" id="PTHR22935:SF95">
    <property type="entry name" value="BETA-LACTAMASE-LIKE 1-RELATED"/>
    <property type="match status" value="1"/>
</dbReference>
<dbReference type="InterPro" id="IPR058664">
    <property type="entry name" value="ARB_00930-like_C"/>
</dbReference>
<dbReference type="SUPFAM" id="SSF56601">
    <property type="entry name" value="beta-lactamase/transpeptidase-like"/>
    <property type="match status" value="1"/>
</dbReference>
<dbReference type="PANTHER" id="PTHR22935">
    <property type="entry name" value="PENICILLIN-BINDING PROTEIN"/>
    <property type="match status" value="1"/>
</dbReference>
<evidence type="ECO:0000256" key="1">
    <source>
        <dbReference type="ARBA" id="ARBA00038473"/>
    </source>
</evidence>
<dbReference type="Gene3D" id="3.40.710.10">
    <property type="entry name" value="DD-peptidase/beta-lactamase superfamily"/>
    <property type="match status" value="2"/>
</dbReference>
<evidence type="ECO:0008006" key="7">
    <source>
        <dbReference type="Google" id="ProtNLM"/>
    </source>
</evidence>